<accession>A0ABU3ADT1</accession>
<evidence type="ECO:0000256" key="1">
    <source>
        <dbReference type="SAM" id="MobiDB-lite"/>
    </source>
</evidence>
<sequence>MKKITLQALKTRESISYRLILMFFVFSLLTPFLATSSFNNNITIYTDNDGDGIPNHEDMDDDGDGILDITEGNGDKDGDYIPDYLDVDSDNDGIIDNVEAQDSKNYIVPSGKDVDGNGLDDAYEITPGSCNGLTPIDKDGDYIPDYLDVDSDSDGIIDNIEAQSVENFQAPCGIDSDGNGLDDHYEESPGACGGILPIDTDGDGIADSLDIDSDDDG</sequence>
<dbReference type="Gene3D" id="4.10.1080.10">
    <property type="entry name" value="TSP type-3 repeat"/>
    <property type="match status" value="1"/>
</dbReference>
<feature type="non-terminal residue" evidence="2">
    <location>
        <position position="217"/>
    </location>
</feature>
<proteinExistence type="predicted"/>
<dbReference type="EMBL" id="JAVRHR010000004">
    <property type="protein sequence ID" value="MDT0608346.1"/>
    <property type="molecule type" value="Genomic_DNA"/>
</dbReference>
<reference evidence="2 3" key="1">
    <citation type="submission" date="2023-09" db="EMBL/GenBank/DDBJ databases">
        <authorList>
            <person name="Rey-Velasco X."/>
        </authorList>
    </citation>
    <scope>NUCLEOTIDE SEQUENCE [LARGE SCALE GENOMIC DNA]</scope>
    <source>
        <strain evidence="2 3">F388</strain>
    </source>
</reference>
<organism evidence="2 3">
    <name type="scientific">Croceitalea rosinachiae</name>
    <dbReference type="NCBI Taxonomy" id="3075596"/>
    <lineage>
        <taxon>Bacteria</taxon>
        <taxon>Pseudomonadati</taxon>
        <taxon>Bacteroidota</taxon>
        <taxon>Flavobacteriia</taxon>
        <taxon>Flavobacteriales</taxon>
        <taxon>Flavobacteriaceae</taxon>
        <taxon>Croceitalea</taxon>
    </lineage>
</organism>
<evidence type="ECO:0008006" key="4">
    <source>
        <dbReference type="Google" id="ProtNLM"/>
    </source>
</evidence>
<dbReference type="Proteomes" id="UP001255246">
    <property type="component" value="Unassembled WGS sequence"/>
</dbReference>
<feature type="compositionally biased region" description="Acidic residues" evidence="1">
    <location>
        <begin position="200"/>
        <end position="217"/>
    </location>
</feature>
<gene>
    <name evidence="2" type="ORF">RM706_14970</name>
</gene>
<feature type="region of interest" description="Disordered" evidence="1">
    <location>
        <begin position="175"/>
        <end position="217"/>
    </location>
</feature>
<comment type="caution">
    <text evidence="2">The sequence shown here is derived from an EMBL/GenBank/DDBJ whole genome shotgun (WGS) entry which is preliminary data.</text>
</comment>
<dbReference type="InterPro" id="IPR028974">
    <property type="entry name" value="TSP_type-3_rpt"/>
</dbReference>
<name>A0ABU3ADT1_9FLAO</name>
<evidence type="ECO:0000313" key="2">
    <source>
        <dbReference type="EMBL" id="MDT0608346.1"/>
    </source>
</evidence>
<evidence type="ECO:0000313" key="3">
    <source>
        <dbReference type="Proteomes" id="UP001255246"/>
    </source>
</evidence>
<keyword evidence="3" id="KW-1185">Reference proteome</keyword>
<protein>
    <recommendedName>
        <fullName evidence="4">Thrombospondin type 3 repeat-containing protein</fullName>
    </recommendedName>
</protein>